<dbReference type="GO" id="GO:0008999">
    <property type="term" value="F:protein-N-terminal-alanine acetyltransferase activity"/>
    <property type="evidence" value="ECO:0007669"/>
    <property type="project" value="TreeGrafter"/>
</dbReference>
<dbReference type="Gene3D" id="3.40.630.30">
    <property type="match status" value="1"/>
</dbReference>
<evidence type="ECO:0000313" key="3">
    <source>
        <dbReference type="Proteomes" id="UP000295764"/>
    </source>
</evidence>
<sequence>MTKPPAAHLRPWAPADAPGLRAASADPELARQLGGAPFDDVAAAAAFIATRYRHDEHARTWAVVDEHGTVVGSVSATAVEYGHGTAWISYWLVPSARGRGLATRALVAAAEDAFALGLHRLELGHRTNNPGSCGVARRAGFAAEGIEREKLRYGDERFDVETHARLTTDPAPDVRPLPIVPRAIVAAGS</sequence>
<dbReference type="PANTHER" id="PTHR43441:SF10">
    <property type="entry name" value="ACETYLTRANSFERASE"/>
    <property type="match status" value="1"/>
</dbReference>
<dbReference type="Pfam" id="PF13302">
    <property type="entry name" value="Acetyltransf_3"/>
    <property type="match status" value="1"/>
</dbReference>
<evidence type="ECO:0000259" key="1">
    <source>
        <dbReference type="PROSITE" id="PS51186"/>
    </source>
</evidence>
<dbReference type="InterPro" id="IPR000182">
    <property type="entry name" value="GNAT_dom"/>
</dbReference>
<accession>A0A4R6DJ08</accession>
<evidence type="ECO:0000313" key="2">
    <source>
        <dbReference type="EMBL" id="TDN44650.1"/>
    </source>
</evidence>
<dbReference type="OrthoDB" id="2061990at2"/>
<dbReference type="CDD" id="cd04301">
    <property type="entry name" value="NAT_SF"/>
    <property type="match status" value="1"/>
</dbReference>
<organism evidence="2 3">
    <name type="scientific">Curtobacterium flaccumfaciens</name>
    <dbReference type="NCBI Taxonomy" id="2035"/>
    <lineage>
        <taxon>Bacteria</taxon>
        <taxon>Bacillati</taxon>
        <taxon>Actinomycetota</taxon>
        <taxon>Actinomycetes</taxon>
        <taxon>Micrococcales</taxon>
        <taxon>Microbacteriaceae</taxon>
        <taxon>Curtobacterium</taxon>
    </lineage>
</organism>
<dbReference type="EMBL" id="SNVW01000004">
    <property type="protein sequence ID" value="TDN44650.1"/>
    <property type="molecule type" value="Genomic_DNA"/>
</dbReference>
<dbReference type="GO" id="GO:0005737">
    <property type="term" value="C:cytoplasm"/>
    <property type="evidence" value="ECO:0007669"/>
    <property type="project" value="TreeGrafter"/>
</dbReference>
<keyword evidence="2" id="KW-0808">Transferase</keyword>
<dbReference type="RefSeq" id="WP_133519351.1">
    <property type="nucleotide sequence ID" value="NZ_SNVW01000004.1"/>
</dbReference>
<dbReference type="AlphaFoldDB" id="A0A4R6DJ08"/>
<gene>
    <name evidence="2" type="ORF">EDF64_10452</name>
</gene>
<dbReference type="GO" id="GO:1990189">
    <property type="term" value="F:protein N-terminal-serine acetyltransferase activity"/>
    <property type="evidence" value="ECO:0007669"/>
    <property type="project" value="TreeGrafter"/>
</dbReference>
<dbReference type="InterPro" id="IPR016181">
    <property type="entry name" value="Acyl_CoA_acyltransferase"/>
</dbReference>
<proteinExistence type="predicted"/>
<dbReference type="SUPFAM" id="SSF55729">
    <property type="entry name" value="Acyl-CoA N-acyltransferases (Nat)"/>
    <property type="match status" value="1"/>
</dbReference>
<protein>
    <submittedName>
        <fullName evidence="2">RimJ/RimL family protein N-acetyltransferase</fullName>
    </submittedName>
</protein>
<name>A0A4R6DJ08_9MICO</name>
<dbReference type="PANTHER" id="PTHR43441">
    <property type="entry name" value="RIBOSOMAL-PROTEIN-SERINE ACETYLTRANSFERASE"/>
    <property type="match status" value="1"/>
</dbReference>
<dbReference type="Proteomes" id="UP000295764">
    <property type="component" value="Unassembled WGS sequence"/>
</dbReference>
<comment type="caution">
    <text evidence="2">The sequence shown here is derived from an EMBL/GenBank/DDBJ whole genome shotgun (WGS) entry which is preliminary data.</text>
</comment>
<reference evidence="2 3" key="1">
    <citation type="submission" date="2019-03" db="EMBL/GenBank/DDBJ databases">
        <title>Genomic analyses of the natural microbiome of Caenorhabditis elegans.</title>
        <authorList>
            <person name="Samuel B."/>
        </authorList>
    </citation>
    <scope>NUCLEOTIDE SEQUENCE [LARGE SCALE GENOMIC DNA]</scope>
    <source>
        <strain evidence="2 3">JUb65</strain>
    </source>
</reference>
<dbReference type="PROSITE" id="PS51186">
    <property type="entry name" value="GNAT"/>
    <property type="match status" value="1"/>
</dbReference>
<dbReference type="InterPro" id="IPR051908">
    <property type="entry name" value="Ribosomal_N-acetyltransferase"/>
</dbReference>
<feature type="domain" description="N-acetyltransferase" evidence="1">
    <location>
        <begin position="18"/>
        <end position="167"/>
    </location>
</feature>